<feature type="compositionally biased region" description="Polar residues" evidence="5">
    <location>
        <begin position="18"/>
        <end position="27"/>
    </location>
</feature>
<comment type="caution">
    <text evidence="7">The sequence shown here is derived from an EMBL/GenBank/DDBJ whole genome shotgun (WGS) entry which is preliminary data.</text>
</comment>
<dbReference type="Proteomes" id="UP001346869">
    <property type="component" value="Unassembled WGS sequence"/>
</dbReference>
<dbReference type="EC" id="2.3.2.26" evidence="4"/>
<feature type="compositionally biased region" description="Low complexity" evidence="5">
    <location>
        <begin position="54"/>
        <end position="81"/>
    </location>
</feature>
<sequence>MSNRPNSNPGGSLRRSQRNTAAAQPQDHTVAGRLQSEQVKHKANSPPESRRPNSKASKATASSATGQSRGHSSRRSGLSLSVASFVLQDEPEAPGTSEQERPGQQSKSEGTRGLKRSEAPDQISTFGPTPAKKPKALPAPRDNTSETKKGPAKSKKRSLASEPPASSGRGQSKKSGAAGASPIQKRKKADSLPGLSSTAGPLPNRTEGRTAKPTKLASKSAASAKAGCSNVTDSSSSASTSSSSSTAGTNSATTQGARVKQGKDQTKARRSRSASSPSPRRSTRDKEQAKAASSSKFEWAARFNPKVNLPKPKLSLPGSSKTETSKPGPSGLQAKLASLRKSTKKRSESPPAELPSFRRSTRQKTTGSCASTSRRGSGLGKRGAADARRQEKMADSDNNQDGANSSAARTDEASQGASASSSVAGAVGMTTSGESESDDSEMGRLQALLEARGLPPHLFGPLGPRMSQLFHRTIGSGASSKAQQLLQGLQATGDESQQLQAAIEMCQLLVMGNEETLGGFPVKSVVPALITLLQMEHNFDIMNHASRALTYMMEALPPLLCCGGRCNSCLPGEAAGYPVH</sequence>
<dbReference type="EMBL" id="JAUZQC010000007">
    <property type="protein sequence ID" value="KAK5868301.1"/>
    <property type="molecule type" value="Genomic_DNA"/>
</dbReference>
<dbReference type="InterPro" id="IPR011989">
    <property type="entry name" value="ARM-like"/>
</dbReference>
<dbReference type="SUPFAM" id="SSF48371">
    <property type="entry name" value="ARM repeat"/>
    <property type="match status" value="1"/>
</dbReference>
<evidence type="ECO:0000256" key="2">
    <source>
        <dbReference type="ARBA" id="ARBA00004906"/>
    </source>
</evidence>
<dbReference type="InterPro" id="IPR016024">
    <property type="entry name" value="ARM-type_fold"/>
</dbReference>
<feature type="compositionally biased region" description="Polar residues" evidence="5">
    <location>
        <begin position="396"/>
        <end position="408"/>
    </location>
</feature>
<dbReference type="GO" id="GO:0016607">
    <property type="term" value="C:nuclear speck"/>
    <property type="evidence" value="ECO:0007669"/>
    <property type="project" value="TreeGrafter"/>
</dbReference>
<organism evidence="7 8">
    <name type="scientific">Eleginops maclovinus</name>
    <name type="common">Patagonian blennie</name>
    <name type="synonym">Eleginus maclovinus</name>
    <dbReference type="NCBI Taxonomy" id="56733"/>
    <lineage>
        <taxon>Eukaryota</taxon>
        <taxon>Metazoa</taxon>
        <taxon>Chordata</taxon>
        <taxon>Craniata</taxon>
        <taxon>Vertebrata</taxon>
        <taxon>Euteleostomi</taxon>
        <taxon>Actinopterygii</taxon>
        <taxon>Neopterygii</taxon>
        <taxon>Teleostei</taxon>
        <taxon>Neoteleostei</taxon>
        <taxon>Acanthomorphata</taxon>
        <taxon>Eupercaria</taxon>
        <taxon>Perciformes</taxon>
        <taxon>Notothenioidei</taxon>
        <taxon>Eleginopidae</taxon>
        <taxon>Eleginops</taxon>
    </lineage>
</organism>
<evidence type="ECO:0000256" key="4">
    <source>
        <dbReference type="RuleBase" id="RU369009"/>
    </source>
</evidence>
<dbReference type="AlphaFoldDB" id="A0AAN8AMN4"/>
<keyword evidence="8" id="KW-1185">Reference proteome</keyword>
<dbReference type="GO" id="GO:0006974">
    <property type="term" value="P:DNA damage response"/>
    <property type="evidence" value="ECO:0007669"/>
    <property type="project" value="TreeGrafter"/>
</dbReference>
<protein>
    <recommendedName>
        <fullName evidence="4">E3 ubiquitin-protein ligase</fullName>
        <ecNumber evidence="4">2.3.2.26</ecNumber>
    </recommendedName>
</protein>
<feature type="compositionally biased region" description="Polar residues" evidence="5">
    <location>
        <begin position="363"/>
        <end position="375"/>
    </location>
</feature>
<proteinExistence type="inferred from homology"/>
<dbReference type="Pfam" id="PF25579">
    <property type="entry name" value="TPR_TRIP12_N"/>
    <property type="match status" value="1"/>
</dbReference>
<dbReference type="InterPro" id="IPR057948">
    <property type="entry name" value="TPR_TRIP12_N"/>
</dbReference>
<feature type="compositionally biased region" description="Basic and acidic residues" evidence="5">
    <location>
        <begin position="109"/>
        <end position="119"/>
    </location>
</feature>
<gene>
    <name evidence="7" type="ORF">PBY51_009328</name>
</gene>
<reference evidence="7 8" key="1">
    <citation type="journal article" date="2023" name="Genes (Basel)">
        <title>Chromosome-Level Genome Assembly and Circadian Gene Repertoire of the Patagonia Blennie Eleginops maclovinus-The Closest Ancestral Proxy of Antarctic Cryonotothenioids.</title>
        <authorList>
            <person name="Cheng C.C."/>
            <person name="Rivera-Colon A.G."/>
            <person name="Minhas B.F."/>
            <person name="Wilson L."/>
            <person name="Rayamajhi N."/>
            <person name="Vargas-Chacoff L."/>
            <person name="Catchen J.M."/>
        </authorList>
    </citation>
    <scope>NUCLEOTIDE SEQUENCE [LARGE SCALE GENOMIC DNA]</scope>
    <source>
        <strain evidence="7">JMC-PN-2008</strain>
    </source>
</reference>
<comment type="function">
    <text evidence="4">E3 ubiquitin-protein ligase which accepts ubiquitin from an E2 ubiquitin-conjugating enzyme in the form of a thioester and then directly transfers the ubiquitin to targeted substrates.</text>
</comment>
<feature type="compositionally biased region" description="Low complexity" evidence="5">
    <location>
        <begin position="413"/>
        <end position="434"/>
    </location>
</feature>
<dbReference type="InterPro" id="IPR045322">
    <property type="entry name" value="HECTD1/TRIP12-like"/>
</dbReference>
<dbReference type="GO" id="GO:0043161">
    <property type="term" value="P:proteasome-mediated ubiquitin-dependent protein catabolic process"/>
    <property type="evidence" value="ECO:0007669"/>
    <property type="project" value="TreeGrafter"/>
</dbReference>
<reference evidence="7 8" key="2">
    <citation type="journal article" date="2023" name="Mol. Biol. Evol.">
        <title>Genomics of Secondarily Temperate Adaptation in the Only Non-Antarctic Icefish.</title>
        <authorList>
            <person name="Rivera-Colon A.G."/>
            <person name="Rayamajhi N."/>
            <person name="Minhas B.F."/>
            <person name="Madrigal G."/>
            <person name="Bilyk K.T."/>
            <person name="Yoon V."/>
            <person name="Hune M."/>
            <person name="Gregory S."/>
            <person name="Cheng C.H.C."/>
            <person name="Catchen J.M."/>
        </authorList>
    </citation>
    <scope>NUCLEOTIDE SEQUENCE [LARGE SCALE GENOMIC DNA]</scope>
    <source>
        <strain evidence="7">JMC-PN-2008</strain>
    </source>
</reference>
<evidence type="ECO:0000313" key="7">
    <source>
        <dbReference type="EMBL" id="KAK5868301.1"/>
    </source>
</evidence>
<accession>A0AAN8AMN4</accession>
<dbReference type="GO" id="GO:0000209">
    <property type="term" value="P:protein polyubiquitination"/>
    <property type="evidence" value="ECO:0007669"/>
    <property type="project" value="TreeGrafter"/>
</dbReference>
<name>A0AAN8AMN4_ELEMC</name>
<comment type="catalytic activity">
    <reaction evidence="1 4">
        <text>S-ubiquitinyl-[E2 ubiquitin-conjugating enzyme]-L-cysteine + [acceptor protein]-L-lysine = [E2 ubiquitin-conjugating enzyme]-L-cysteine + N(6)-ubiquitinyl-[acceptor protein]-L-lysine.</text>
        <dbReference type="EC" id="2.3.2.26"/>
    </reaction>
</comment>
<evidence type="ECO:0000313" key="8">
    <source>
        <dbReference type="Proteomes" id="UP001346869"/>
    </source>
</evidence>
<feature type="region of interest" description="Disordered" evidence="5">
    <location>
        <begin position="1"/>
        <end position="441"/>
    </location>
</feature>
<feature type="compositionally biased region" description="Basic and acidic residues" evidence="5">
    <location>
        <begin position="383"/>
        <end position="395"/>
    </location>
</feature>
<keyword evidence="4" id="KW-0833">Ubl conjugation pathway</keyword>
<dbReference type="PANTHER" id="PTHR45670">
    <property type="entry name" value="E3 UBIQUITIN-PROTEIN LIGASE TRIP12"/>
    <property type="match status" value="1"/>
</dbReference>
<dbReference type="Gene3D" id="1.25.10.10">
    <property type="entry name" value="Leucine-rich Repeat Variant"/>
    <property type="match status" value="1"/>
</dbReference>
<evidence type="ECO:0000256" key="1">
    <source>
        <dbReference type="ARBA" id="ARBA00000885"/>
    </source>
</evidence>
<comment type="pathway">
    <text evidence="2 4">Protein modification; protein ubiquitination.</text>
</comment>
<dbReference type="GO" id="GO:0061630">
    <property type="term" value="F:ubiquitin protein ligase activity"/>
    <property type="evidence" value="ECO:0007669"/>
    <property type="project" value="UniProtKB-UniRule"/>
</dbReference>
<evidence type="ECO:0000256" key="5">
    <source>
        <dbReference type="SAM" id="MobiDB-lite"/>
    </source>
</evidence>
<feature type="compositionally biased region" description="Polar residues" evidence="5">
    <location>
        <begin position="1"/>
        <end position="10"/>
    </location>
</feature>
<feature type="compositionally biased region" description="Low complexity" evidence="5">
    <location>
        <begin position="211"/>
        <end position="254"/>
    </location>
</feature>
<keyword evidence="3 4" id="KW-0808">Transferase</keyword>
<feature type="domain" description="E3 ubiquitin-protein ligase TRIP12-like TPR repeats" evidence="6">
    <location>
        <begin position="452"/>
        <end position="557"/>
    </location>
</feature>
<feature type="compositionally biased region" description="Polar residues" evidence="5">
    <location>
        <begin position="317"/>
        <end position="327"/>
    </location>
</feature>
<dbReference type="PANTHER" id="PTHR45670:SF13">
    <property type="entry name" value="E3 UBIQUITIN-PROTEIN LIGASE TRIP12"/>
    <property type="match status" value="1"/>
</dbReference>
<comment type="similarity">
    <text evidence="4">Belongs to the UPL family. K-HECT subfamily.</text>
</comment>
<evidence type="ECO:0000259" key="6">
    <source>
        <dbReference type="Pfam" id="PF25579"/>
    </source>
</evidence>
<evidence type="ECO:0000256" key="3">
    <source>
        <dbReference type="ARBA" id="ARBA00022679"/>
    </source>
</evidence>